<dbReference type="OrthoDB" id="422574at2759"/>
<dbReference type="Gene3D" id="1.20.1050.10">
    <property type="match status" value="1"/>
</dbReference>
<organism evidence="6 7">
    <name type="scientific">Raphidocelis subcapitata</name>
    <dbReference type="NCBI Taxonomy" id="307507"/>
    <lineage>
        <taxon>Eukaryota</taxon>
        <taxon>Viridiplantae</taxon>
        <taxon>Chlorophyta</taxon>
        <taxon>core chlorophytes</taxon>
        <taxon>Chlorophyceae</taxon>
        <taxon>CS clade</taxon>
        <taxon>Sphaeropleales</taxon>
        <taxon>Selenastraceae</taxon>
        <taxon>Raphidocelis</taxon>
    </lineage>
</organism>
<keyword evidence="3" id="KW-0472">Membrane</keyword>
<evidence type="ECO:0000256" key="2">
    <source>
        <dbReference type="SAM" id="MobiDB-lite"/>
    </source>
</evidence>
<keyword evidence="7" id="KW-1185">Reference proteome</keyword>
<feature type="domain" description="GST N-terminal" evidence="4">
    <location>
        <begin position="135"/>
        <end position="219"/>
    </location>
</feature>
<dbReference type="InterPro" id="IPR036249">
    <property type="entry name" value="Thioredoxin-like_sf"/>
</dbReference>
<dbReference type="EMBL" id="BDRX01000013">
    <property type="protein sequence ID" value="GBF89921.1"/>
    <property type="molecule type" value="Genomic_DNA"/>
</dbReference>
<dbReference type="Proteomes" id="UP000247498">
    <property type="component" value="Unassembled WGS sequence"/>
</dbReference>
<feature type="domain" description="GST C-terminal" evidence="5">
    <location>
        <begin position="223"/>
        <end position="336"/>
    </location>
</feature>
<keyword evidence="3" id="KW-0812">Transmembrane</keyword>
<dbReference type="InterPro" id="IPR004045">
    <property type="entry name" value="Glutathione_S-Trfase_N"/>
</dbReference>
<comment type="similarity">
    <text evidence="1">Belongs to the GST superfamily.</text>
</comment>
<evidence type="ECO:0000256" key="3">
    <source>
        <dbReference type="SAM" id="Phobius"/>
    </source>
</evidence>
<dbReference type="SFLD" id="SFLDS00019">
    <property type="entry name" value="Glutathione_Transferase_(cytos"/>
    <property type="match status" value="1"/>
</dbReference>
<accession>A0A2V0NQL2</accession>
<dbReference type="PANTHER" id="PTHR44051">
    <property type="entry name" value="GLUTATHIONE S-TRANSFERASE-RELATED"/>
    <property type="match status" value="1"/>
</dbReference>
<feature type="transmembrane region" description="Helical" evidence="3">
    <location>
        <begin position="121"/>
        <end position="143"/>
    </location>
</feature>
<reference evidence="6 7" key="1">
    <citation type="journal article" date="2018" name="Sci. Rep.">
        <title>Raphidocelis subcapitata (=Pseudokirchneriella subcapitata) provides an insight into genome evolution and environmental adaptations in the Sphaeropleales.</title>
        <authorList>
            <person name="Suzuki S."/>
            <person name="Yamaguchi H."/>
            <person name="Nakajima N."/>
            <person name="Kawachi M."/>
        </authorList>
    </citation>
    <scope>NUCLEOTIDE SEQUENCE [LARGE SCALE GENOMIC DNA]</scope>
    <source>
        <strain evidence="6 7">NIES-35</strain>
    </source>
</reference>
<keyword evidence="3" id="KW-1133">Transmembrane helix</keyword>
<feature type="region of interest" description="Disordered" evidence="2">
    <location>
        <begin position="1"/>
        <end position="43"/>
    </location>
</feature>
<dbReference type="SUPFAM" id="SSF47616">
    <property type="entry name" value="GST C-terminal domain-like"/>
    <property type="match status" value="1"/>
</dbReference>
<comment type="caution">
    <text evidence="6">The sequence shown here is derived from an EMBL/GenBank/DDBJ whole genome shotgun (WGS) entry which is preliminary data.</text>
</comment>
<feature type="transmembrane region" description="Helical" evidence="3">
    <location>
        <begin position="67"/>
        <end position="86"/>
    </location>
</feature>
<dbReference type="InterPro" id="IPR036282">
    <property type="entry name" value="Glutathione-S-Trfase_C_sf"/>
</dbReference>
<dbReference type="STRING" id="307507.A0A2V0NQL2"/>
<protein>
    <submittedName>
        <fullName evidence="6">Glutathione S-transferase</fullName>
    </submittedName>
</protein>
<proteinExistence type="inferred from homology"/>
<dbReference type="PROSITE" id="PS50405">
    <property type="entry name" value="GST_CTER"/>
    <property type="match status" value="1"/>
</dbReference>
<evidence type="ECO:0000313" key="7">
    <source>
        <dbReference type="Proteomes" id="UP000247498"/>
    </source>
</evidence>
<dbReference type="InterPro" id="IPR040079">
    <property type="entry name" value="Glutathione_S-Trfase"/>
</dbReference>
<dbReference type="InParanoid" id="A0A2V0NQL2"/>
<feature type="transmembrane region" description="Helical" evidence="3">
    <location>
        <begin position="92"/>
        <end position="114"/>
    </location>
</feature>
<dbReference type="FunCoup" id="A0A2V0NQL2">
    <property type="interactions" value="1184"/>
</dbReference>
<dbReference type="PANTHER" id="PTHR44051:SF8">
    <property type="entry name" value="GLUTATHIONE S-TRANSFERASE GSTA"/>
    <property type="match status" value="1"/>
</dbReference>
<feature type="compositionally biased region" description="Low complexity" evidence="2">
    <location>
        <begin position="10"/>
        <end position="43"/>
    </location>
</feature>
<evidence type="ECO:0000256" key="1">
    <source>
        <dbReference type="ARBA" id="ARBA00007409"/>
    </source>
</evidence>
<dbReference type="PROSITE" id="PS50404">
    <property type="entry name" value="GST_NTER"/>
    <property type="match status" value="1"/>
</dbReference>
<dbReference type="SFLD" id="SFLDG00358">
    <property type="entry name" value="Main_(cytGST)"/>
    <property type="match status" value="1"/>
</dbReference>
<dbReference type="CDD" id="cd03046">
    <property type="entry name" value="GST_N_GTT1_like"/>
    <property type="match status" value="1"/>
</dbReference>
<sequence length="349" mass="36423">MAALTRAGMPALRPASAQRRPAAALPRAALQPRAAPAPAPRRFAPVAPVSAPSPRAPARGDAQQCEALGLGAISAGIAKFLGWLGIKGTSAAAIQSAATSAAAGAGKAALVAAFGAALMKYFFWAALAFTIIGLAAGTALSYFGIPQVGACVVGWYAKELGVEVEAVEMDMKEKREHKSPEFLKVNPFGKLPAISDGEFNLFESGALLTYLADKYPLQSGIITPQQRAAAAQWVLFANSTLANSVFVEQFREKAFPDVFSSLDKILADKEYLEGGKFSVSDVAVGAYLLYIPAFLPQLDLTPYPNVLAYMERLKQRPACAATVAARAGAKKEETEAAAAEESAVASSAA</sequence>
<dbReference type="InterPro" id="IPR010987">
    <property type="entry name" value="Glutathione-S-Trfase_C-like"/>
</dbReference>
<dbReference type="AlphaFoldDB" id="A0A2V0NQL2"/>
<name>A0A2V0NQL2_9CHLO</name>
<dbReference type="Pfam" id="PF02798">
    <property type="entry name" value="GST_N"/>
    <property type="match status" value="1"/>
</dbReference>
<evidence type="ECO:0000259" key="5">
    <source>
        <dbReference type="PROSITE" id="PS50405"/>
    </source>
</evidence>
<gene>
    <name evidence="6" type="ORF">Rsub_02625</name>
</gene>
<dbReference type="Pfam" id="PF14497">
    <property type="entry name" value="GST_C_3"/>
    <property type="match status" value="1"/>
</dbReference>
<evidence type="ECO:0000259" key="4">
    <source>
        <dbReference type="PROSITE" id="PS50404"/>
    </source>
</evidence>
<keyword evidence="6" id="KW-0808">Transferase</keyword>
<dbReference type="InterPro" id="IPR004046">
    <property type="entry name" value="GST_C"/>
</dbReference>
<evidence type="ECO:0000313" key="6">
    <source>
        <dbReference type="EMBL" id="GBF89921.1"/>
    </source>
</evidence>
<dbReference type="SUPFAM" id="SSF52833">
    <property type="entry name" value="Thioredoxin-like"/>
    <property type="match status" value="1"/>
</dbReference>
<dbReference type="GO" id="GO:0016740">
    <property type="term" value="F:transferase activity"/>
    <property type="evidence" value="ECO:0007669"/>
    <property type="project" value="UniProtKB-KW"/>
</dbReference>
<dbReference type="Gene3D" id="3.40.30.10">
    <property type="entry name" value="Glutaredoxin"/>
    <property type="match status" value="1"/>
</dbReference>